<evidence type="ECO:0000313" key="2">
    <source>
        <dbReference type="Proteomes" id="UP000272025"/>
    </source>
</evidence>
<dbReference type="OrthoDB" id="433955at2759"/>
<dbReference type="PANTHER" id="PTHR14614:SF156">
    <property type="entry name" value="PROTEIN-LYSINE N-METHYLTRANSFERASE EFM2"/>
    <property type="match status" value="1"/>
</dbReference>
<gene>
    <name evidence="1" type="ORF">SODALDRAFT_267431</name>
</gene>
<dbReference type="Pfam" id="PF10294">
    <property type="entry name" value="Methyltransf_16"/>
    <property type="match status" value="1"/>
</dbReference>
<accession>A0A3N2Q6M9</accession>
<organism evidence="1 2">
    <name type="scientific">Sodiomyces alkalinus (strain CBS 110278 / VKM F-3762 / F11)</name>
    <name type="common">Alkaliphilic filamentous fungus</name>
    <dbReference type="NCBI Taxonomy" id="1314773"/>
    <lineage>
        <taxon>Eukaryota</taxon>
        <taxon>Fungi</taxon>
        <taxon>Dikarya</taxon>
        <taxon>Ascomycota</taxon>
        <taxon>Pezizomycotina</taxon>
        <taxon>Sordariomycetes</taxon>
        <taxon>Hypocreomycetidae</taxon>
        <taxon>Glomerellales</taxon>
        <taxon>Plectosphaerellaceae</taxon>
        <taxon>Sodiomyces</taxon>
    </lineage>
</organism>
<dbReference type="GO" id="GO:0008757">
    <property type="term" value="F:S-adenosylmethionine-dependent methyltransferase activity"/>
    <property type="evidence" value="ECO:0007669"/>
    <property type="project" value="UniProtKB-ARBA"/>
</dbReference>
<dbReference type="InterPro" id="IPR019410">
    <property type="entry name" value="Methyltransf_16"/>
</dbReference>
<keyword evidence="2" id="KW-1185">Reference proteome</keyword>
<dbReference type="AlphaFoldDB" id="A0A3N2Q6M9"/>
<sequence length="348" mass="39135">MILDPKDFPQIWQKPSSVDLLECLKHLELSPPIWNHKRRRSEIIQEQEATAYTRRETSMYLSTIIKSGLSWIESEDEKEAIWSEASRRLSERCGRAAMGEIIRRWPFREDALSPSFELTIREPPLTGDSLGLKTWGSSYVLAQHLPRLGSTSLFRLFDESLGQPRPPVLELGSGTGLLGLAAAALWKVHVVLSDLPEIMANLRHNVETNSAVVESMGGSLDCGALTWGGSEDEVDQDLFSKKNQFKLVLAADPLYDDDHPFLLASAFSDHLSLDETSRAVVMVPLRDAATQRLLEKFRNAMFAGPDVLTCVEEGILDGQDDWDENEASSNVQCWWGIFVRSQHQDREV</sequence>
<dbReference type="GO" id="GO:0005829">
    <property type="term" value="C:cytosol"/>
    <property type="evidence" value="ECO:0007669"/>
    <property type="project" value="TreeGrafter"/>
</dbReference>
<evidence type="ECO:0000313" key="1">
    <source>
        <dbReference type="EMBL" id="ROT42275.1"/>
    </source>
</evidence>
<dbReference type="GeneID" id="39576028"/>
<dbReference type="RefSeq" id="XP_028470081.1">
    <property type="nucleotide sequence ID" value="XM_028607550.1"/>
</dbReference>
<dbReference type="InterPro" id="IPR029063">
    <property type="entry name" value="SAM-dependent_MTases_sf"/>
</dbReference>
<dbReference type="SUPFAM" id="SSF53335">
    <property type="entry name" value="S-adenosyl-L-methionine-dependent methyltransferases"/>
    <property type="match status" value="1"/>
</dbReference>
<evidence type="ECO:0008006" key="3">
    <source>
        <dbReference type="Google" id="ProtNLM"/>
    </source>
</evidence>
<dbReference type="Proteomes" id="UP000272025">
    <property type="component" value="Unassembled WGS sequence"/>
</dbReference>
<dbReference type="EMBL" id="ML119051">
    <property type="protein sequence ID" value="ROT42275.1"/>
    <property type="molecule type" value="Genomic_DNA"/>
</dbReference>
<dbReference type="PANTHER" id="PTHR14614">
    <property type="entry name" value="HEPATOCELLULAR CARCINOMA-ASSOCIATED ANTIGEN"/>
    <property type="match status" value="1"/>
</dbReference>
<name>A0A3N2Q6M9_SODAK</name>
<protein>
    <recommendedName>
        <fullName evidence="3">Rapid response to glucose protein 1</fullName>
    </recommendedName>
</protein>
<proteinExistence type="predicted"/>
<reference evidence="1 2" key="1">
    <citation type="journal article" date="2018" name="Mol. Ecol.">
        <title>The obligate alkalophilic soda-lake fungus Sodiomyces alkalinus has shifted to a protein diet.</title>
        <authorList>
            <person name="Grum-Grzhimaylo A.A."/>
            <person name="Falkoski D.L."/>
            <person name="van den Heuvel J."/>
            <person name="Valero-Jimenez C.A."/>
            <person name="Min B."/>
            <person name="Choi I.G."/>
            <person name="Lipzen A."/>
            <person name="Daum C.G."/>
            <person name="Aanen D.K."/>
            <person name="Tsang A."/>
            <person name="Henrissat B."/>
            <person name="Bilanenko E.N."/>
            <person name="de Vries R.P."/>
            <person name="van Kan J.A.L."/>
            <person name="Grigoriev I.V."/>
            <person name="Debets A.J.M."/>
        </authorList>
    </citation>
    <scope>NUCLEOTIDE SEQUENCE [LARGE SCALE GENOMIC DNA]</scope>
    <source>
        <strain evidence="1 2">F11</strain>
    </source>
</reference>
<dbReference type="STRING" id="1314773.A0A3N2Q6M9"/>
<dbReference type="Gene3D" id="3.40.50.150">
    <property type="entry name" value="Vaccinia Virus protein VP39"/>
    <property type="match status" value="1"/>
</dbReference>